<dbReference type="AlphaFoldDB" id="A0A3B0VBB2"/>
<dbReference type="PANTHER" id="PTHR34406:SF1">
    <property type="entry name" value="PROTEIN YCEI"/>
    <property type="match status" value="1"/>
</dbReference>
<dbReference type="Pfam" id="PF04264">
    <property type="entry name" value="YceI"/>
    <property type="match status" value="1"/>
</dbReference>
<proteinExistence type="predicted"/>
<organism evidence="2">
    <name type="scientific">hydrothermal vent metagenome</name>
    <dbReference type="NCBI Taxonomy" id="652676"/>
    <lineage>
        <taxon>unclassified sequences</taxon>
        <taxon>metagenomes</taxon>
        <taxon>ecological metagenomes</taxon>
    </lineage>
</organism>
<dbReference type="InterPro" id="IPR036761">
    <property type="entry name" value="TTHA0802/YceI-like_sf"/>
</dbReference>
<feature type="domain" description="Lipid/polyisoprenoid-binding YceI-like" evidence="1">
    <location>
        <begin position="29"/>
        <end position="196"/>
    </location>
</feature>
<evidence type="ECO:0000313" key="2">
    <source>
        <dbReference type="EMBL" id="VAW29154.1"/>
    </source>
</evidence>
<name>A0A3B0VBB2_9ZZZZ</name>
<dbReference type="Gene3D" id="2.40.128.110">
    <property type="entry name" value="Lipid/polyisoprenoid-binding, YceI-like"/>
    <property type="match status" value="1"/>
</dbReference>
<accession>A0A3B0VBB2</accession>
<dbReference type="PANTHER" id="PTHR34406">
    <property type="entry name" value="PROTEIN YCEI"/>
    <property type="match status" value="1"/>
</dbReference>
<reference evidence="2" key="1">
    <citation type="submission" date="2018-06" db="EMBL/GenBank/DDBJ databases">
        <authorList>
            <person name="Zhirakovskaya E."/>
        </authorList>
    </citation>
    <scope>NUCLEOTIDE SEQUENCE</scope>
</reference>
<dbReference type="EMBL" id="UOES01000525">
    <property type="protein sequence ID" value="VAW29154.1"/>
    <property type="molecule type" value="Genomic_DNA"/>
</dbReference>
<gene>
    <name evidence="2" type="ORF">MNBD_BACTEROID06-1782</name>
</gene>
<sequence length="199" mass="21973">MNKTFLRTAQIAFVTLLFSFATTKVLTPTWNIDTSHSKISFEVNHFFTPVEGFFNEYKGELTFDAADLEGSSVNFTVQVASVKTDSEKRDKHLQSADFFDAKKFPEMKFTSTSITKIGNGYTAKGNLTIRDVTKTVEVPFKVLGKGSHPMKKGVEIIAIKAGFKINRNDYGVGTGSWAATAVVGDEVTIKIVIEGNRKI</sequence>
<dbReference type="SUPFAM" id="SSF101874">
    <property type="entry name" value="YceI-like"/>
    <property type="match status" value="1"/>
</dbReference>
<dbReference type="InterPro" id="IPR007372">
    <property type="entry name" value="Lipid/polyisoprenoid-bd_YceI"/>
</dbReference>
<protein>
    <recommendedName>
        <fullName evidence="1">Lipid/polyisoprenoid-binding YceI-like domain-containing protein</fullName>
    </recommendedName>
</protein>
<dbReference type="SMART" id="SM00867">
    <property type="entry name" value="YceI"/>
    <property type="match status" value="1"/>
</dbReference>
<evidence type="ECO:0000259" key="1">
    <source>
        <dbReference type="SMART" id="SM00867"/>
    </source>
</evidence>